<feature type="domain" description="FAD dependent oxidoreductase" evidence="3">
    <location>
        <begin position="46"/>
        <end position="396"/>
    </location>
</feature>
<dbReference type="PANTHER" id="PTHR13847:SF201">
    <property type="entry name" value="PUTATIBE OXIDOREDUCTASE"/>
    <property type="match status" value="1"/>
</dbReference>
<gene>
    <name evidence="4" type="ORF">CDQ92_04920</name>
</gene>
<dbReference type="OrthoDB" id="311718at2"/>
<organism evidence="4 5">
    <name type="scientific">Sphingopyxis bauzanensis</name>
    <dbReference type="NCBI Taxonomy" id="651663"/>
    <lineage>
        <taxon>Bacteria</taxon>
        <taxon>Pseudomonadati</taxon>
        <taxon>Pseudomonadota</taxon>
        <taxon>Alphaproteobacteria</taxon>
        <taxon>Sphingomonadales</taxon>
        <taxon>Sphingomonadaceae</taxon>
        <taxon>Sphingopyxis</taxon>
    </lineage>
</organism>
<evidence type="ECO:0000259" key="3">
    <source>
        <dbReference type="Pfam" id="PF01266"/>
    </source>
</evidence>
<proteinExistence type="predicted"/>
<evidence type="ECO:0000256" key="2">
    <source>
        <dbReference type="SAM" id="MobiDB-lite"/>
    </source>
</evidence>
<dbReference type="RefSeq" id="WP_088440205.1">
    <property type="nucleotide sequence ID" value="NZ_BMMC01000001.1"/>
</dbReference>
<dbReference type="GO" id="GO:0005737">
    <property type="term" value="C:cytoplasm"/>
    <property type="evidence" value="ECO:0007669"/>
    <property type="project" value="TreeGrafter"/>
</dbReference>
<dbReference type="Gene3D" id="3.30.9.10">
    <property type="entry name" value="D-Amino Acid Oxidase, subunit A, domain 2"/>
    <property type="match status" value="1"/>
</dbReference>
<dbReference type="EMBL" id="NISK01000001">
    <property type="protein sequence ID" value="OWQ99462.1"/>
    <property type="molecule type" value="Genomic_DNA"/>
</dbReference>
<evidence type="ECO:0000313" key="4">
    <source>
        <dbReference type="EMBL" id="OWQ99462.1"/>
    </source>
</evidence>
<evidence type="ECO:0000256" key="1">
    <source>
        <dbReference type="ARBA" id="ARBA00023002"/>
    </source>
</evidence>
<dbReference type="AlphaFoldDB" id="A0A246K1U3"/>
<dbReference type="Gene3D" id="3.50.50.60">
    <property type="entry name" value="FAD/NAD(P)-binding domain"/>
    <property type="match status" value="1"/>
</dbReference>
<dbReference type="SUPFAM" id="SSF51905">
    <property type="entry name" value="FAD/NAD(P)-binding domain"/>
    <property type="match status" value="1"/>
</dbReference>
<comment type="caution">
    <text evidence="4">The sequence shown here is derived from an EMBL/GenBank/DDBJ whole genome shotgun (WGS) entry which is preliminary data.</text>
</comment>
<feature type="compositionally biased region" description="Polar residues" evidence="2">
    <location>
        <begin position="1"/>
        <end position="13"/>
    </location>
</feature>
<protein>
    <submittedName>
        <fullName evidence="4">FAD-dependent oxidoreductase</fullName>
    </submittedName>
</protein>
<sequence>MTKTPARTNQASVTHHRDLRSGQSIWSARRRPTVPTQPLTRNISCDVVIIGAGISGALIAETLSEAGLQVVVVDRRGPLDGSTAASTAMLQYEIDTPLSLLAEQIGRGRAERLWRRSRQSVDALRERTERLGLKVDAATRGSIYLHGNVLDAEGLAREADARRRAGFEIELLKSTAVLDRYGIKGRHAIIGFGNYSADPRQLTAGYLNVAIGRGARVYSPVDICEVAPGASGVTLQSVDGHEIKARYLVVATGYEMMKGVPRKGNRIISSWSIATKPQPRAIWPTAAMIWEAADPYLYIRTTPAGEVICGGEDEEISDADERDAKIAAKTAILSRKLGALLPMIDATPVHAWAGSFGDSRTGTPTIGRIPRMPNCYAAMGYGGNGITFSMMAAQMLRGLICGDGDPDADLVSFSRKF</sequence>
<keyword evidence="5" id="KW-1185">Reference proteome</keyword>
<dbReference type="InterPro" id="IPR036188">
    <property type="entry name" value="FAD/NAD-bd_sf"/>
</dbReference>
<evidence type="ECO:0000313" key="5">
    <source>
        <dbReference type="Proteomes" id="UP000197361"/>
    </source>
</evidence>
<name>A0A246K1U3_9SPHN</name>
<dbReference type="GO" id="GO:0016491">
    <property type="term" value="F:oxidoreductase activity"/>
    <property type="evidence" value="ECO:0007669"/>
    <property type="project" value="UniProtKB-KW"/>
</dbReference>
<dbReference type="InterPro" id="IPR006076">
    <property type="entry name" value="FAD-dep_OxRdtase"/>
</dbReference>
<keyword evidence="1" id="KW-0560">Oxidoreductase</keyword>
<feature type="region of interest" description="Disordered" evidence="2">
    <location>
        <begin position="1"/>
        <end position="33"/>
    </location>
</feature>
<dbReference type="Proteomes" id="UP000197361">
    <property type="component" value="Unassembled WGS sequence"/>
</dbReference>
<accession>A0A246K1U3</accession>
<dbReference type="Pfam" id="PF01266">
    <property type="entry name" value="DAO"/>
    <property type="match status" value="1"/>
</dbReference>
<reference evidence="4 5" key="1">
    <citation type="journal article" date="2010" name="Int. J. Syst. Evol. Microbiol.">
        <title>Sphingopyxis bauzanensis sp. nov., a psychrophilic bacterium isolated from soil.</title>
        <authorList>
            <person name="Zhang D.C."/>
            <person name="Liu H.C."/>
            <person name="Xin Y.H."/>
            <person name="Zhou Y.G."/>
            <person name="Schinner F."/>
            <person name="Margesin R."/>
        </authorList>
    </citation>
    <scope>NUCLEOTIDE SEQUENCE [LARGE SCALE GENOMIC DNA]</scope>
    <source>
        <strain evidence="4 5">DSM 22271</strain>
    </source>
</reference>
<dbReference type="PANTHER" id="PTHR13847">
    <property type="entry name" value="SARCOSINE DEHYDROGENASE-RELATED"/>
    <property type="match status" value="1"/>
</dbReference>
<dbReference type="PRINTS" id="PR00420">
    <property type="entry name" value="RNGMNOXGNASE"/>
</dbReference>